<dbReference type="InParanoid" id="Q01H82"/>
<accession>Q01H82</accession>
<reference evidence="3" key="1">
    <citation type="journal article" date="2006" name="Proc. Natl. Acad. Sci. U.S.A.">
        <title>Genome analysis of the smallest free-living eukaryote Ostreococcus tauri unveils many unique features.</title>
        <authorList>
            <person name="Derelle E."/>
            <person name="Ferraz C."/>
            <person name="Rombauts S."/>
            <person name="Rouze P."/>
            <person name="Worden A.Z."/>
            <person name="Robbens S."/>
            <person name="Partensky F."/>
            <person name="Degroeve S."/>
            <person name="Echeynie S."/>
            <person name="Cooke R."/>
            <person name="Saeys Y."/>
            <person name="Wuyts J."/>
            <person name="Jabbari K."/>
            <person name="Bowler C."/>
            <person name="Panaud O."/>
            <person name="Piegu B."/>
            <person name="Ball S.G."/>
            <person name="Ral J.-P."/>
            <person name="Bouget F.-Y."/>
            <person name="Piganeau G."/>
            <person name="De Baets B."/>
            <person name="Picard A."/>
            <person name="Delseny M."/>
            <person name="Demaille J."/>
            <person name="Van de Peer Y."/>
            <person name="Moreau H."/>
        </authorList>
    </citation>
    <scope>NUCLEOTIDE SEQUENCE [LARGE SCALE GENOMIC DNA]</scope>
    <source>
        <strain evidence="3">OTTH 0595 / CCAP 157/2 / RCC745</strain>
    </source>
</reference>
<feature type="region of interest" description="Disordered" evidence="1">
    <location>
        <begin position="199"/>
        <end position="226"/>
    </location>
</feature>
<dbReference type="Proteomes" id="UP000009170">
    <property type="component" value="Unassembled WGS sequence"/>
</dbReference>
<dbReference type="AlphaFoldDB" id="Q01H82"/>
<dbReference type="EMBL" id="CAID01000001">
    <property type="protein sequence ID" value="CAL49912.1"/>
    <property type="molecule type" value="Genomic_DNA"/>
</dbReference>
<comment type="caution">
    <text evidence="2">The sequence shown here is derived from an EMBL/GenBank/DDBJ whole genome shotgun (WGS) entry which is preliminary data.</text>
</comment>
<evidence type="ECO:0000313" key="3">
    <source>
        <dbReference type="Proteomes" id="UP000009170"/>
    </source>
</evidence>
<dbReference type="KEGG" id="ota:OT_ostta01g00010"/>
<proteinExistence type="predicted"/>
<sequence>MPSKAQCWVVSYARAREGAPRSGSQEGLLTIPMHSQVMLLHTHPDGSRLAHAAYVAGLSPGKRIRVGDYDCELLMLSPHGGGGNPAYSAAFVRPGDIIPQQPSQDSASWLEWFLDEEDDRPVVQLRAPPLPRAEDPQPSSPIPFGFGVTTYDERGGYAPHARGGQQTLGGQRMAYEQGSRAYATRLAPASVPVYEQDQTTCSAPVPSPTSAPIAERRVETERAPRPARASVFEEEFLDEENFEREVRFVGNVLEGGVANVKRNALPSTNDSSGEAGTADEMEALRKQLAELERLTGVSADEAERVLNENATHNPELTNVPNLPLEVEPIVTESESAKGADVSLTPKTDFFSSASARSQSNVSSHHEANVEVPTAISVASNVFKARESDAIKKASQMPPPVVKEPVACAPVVRAAAQKVITPPSAAIPLVTAVTPYEVETNDAWAAAVARRNRSVEEESDIDDDLDDLADVERPQAVTIVKPSQPTRVKIDGATAAMREPELVKRESPVSLPKGENISPSITARAAVFEGSAPIKTDDDVEYKTGSVAQRASIFGAQASLKRR</sequence>
<dbReference type="OMA" id="KAQCWVV"/>
<organism evidence="2 3">
    <name type="scientific">Ostreococcus tauri</name>
    <name type="common">Marine green alga</name>
    <dbReference type="NCBI Taxonomy" id="70448"/>
    <lineage>
        <taxon>Eukaryota</taxon>
        <taxon>Viridiplantae</taxon>
        <taxon>Chlorophyta</taxon>
        <taxon>Mamiellophyceae</taxon>
        <taxon>Mamiellales</taxon>
        <taxon>Bathycoccaceae</taxon>
        <taxon>Ostreococcus</taxon>
    </lineage>
</organism>
<evidence type="ECO:0000313" key="2">
    <source>
        <dbReference type="EMBL" id="CAL49912.1"/>
    </source>
</evidence>
<keyword evidence="3" id="KW-1185">Reference proteome</keyword>
<dbReference type="GeneID" id="9834635"/>
<name>Q01H82_OSTTA</name>
<gene>
    <name evidence="2" type="ORF">OT_ostta01g00010</name>
</gene>
<reference evidence="2 3" key="2">
    <citation type="journal article" date="2014" name="BMC Genomics">
        <title>An improved genome of the model marine alga Ostreococcus tauri unfolds by assessing Illumina de novo assemblies.</title>
        <authorList>
            <person name="Blanc-Mathieu R."/>
            <person name="Verhelst B."/>
            <person name="Derelle E."/>
            <person name="Rombauts S."/>
            <person name="Bouget F.Y."/>
            <person name="Carre I."/>
            <person name="Chateau A."/>
            <person name="Eyre-Walker A."/>
            <person name="Grimsley N."/>
            <person name="Moreau H."/>
            <person name="Piegu B."/>
            <person name="Rivals E."/>
            <person name="Schackwitz W."/>
            <person name="Van de Peer Y."/>
            <person name="Piganeau G."/>
        </authorList>
    </citation>
    <scope>NUCLEOTIDE SEQUENCE [LARGE SCALE GENOMIC DNA]</scope>
    <source>
        <strain evidence="3">OTTH 0595 / CCAP 157/2 / RCC745</strain>
    </source>
</reference>
<protein>
    <submittedName>
        <fullName evidence="2">Unnamed product</fullName>
    </submittedName>
</protein>
<evidence type="ECO:0000256" key="1">
    <source>
        <dbReference type="SAM" id="MobiDB-lite"/>
    </source>
</evidence>
<dbReference type="OrthoDB" id="10592241at2759"/>
<feature type="compositionally biased region" description="Basic and acidic residues" evidence="1">
    <location>
        <begin position="214"/>
        <end position="224"/>
    </location>
</feature>
<dbReference type="RefSeq" id="XP_003074060.1">
    <property type="nucleotide sequence ID" value="XM_003074014.1"/>
</dbReference>